<name>A0A6J6KLC3_9ZZZZ</name>
<dbReference type="EMBL" id="CAEZWE010000023">
    <property type="protein sequence ID" value="CAB4650451.1"/>
    <property type="molecule type" value="Genomic_DNA"/>
</dbReference>
<gene>
    <name evidence="2" type="ORF">UFOPK1572_00466</name>
    <name evidence="3" type="ORF">UFOPK2169_00724</name>
</gene>
<feature type="transmembrane region" description="Helical" evidence="1">
    <location>
        <begin position="20"/>
        <end position="39"/>
    </location>
</feature>
<proteinExistence type="predicted"/>
<organism evidence="3">
    <name type="scientific">freshwater metagenome</name>
    <dbReference type="NCBI Taxonomy" id="449393"/>
    <lineage>
        <taxon>unclassified sequences</taxon>
        <taxon>metagenomes</taxon>
        <taxon>ecological metagenomes</taxon>
    </lineage>
</organism>
<keyword evidence="1" id="KW-0812">Transmembrane</keyword>
<evidence type="ECO:0000313" key="2">
    <source>
        <dbReference type="EMBL" id="CAB4555564.1"/>
    </source>
</evidence>
<protein>
    <submittedName>
        <fullName evidence="3">Unannotated protein</fullName>
    </submittedName>
</protein>
<dbReference type="EMBL" id="CAEZTC010000042">
    <property type="protein sequence ID" value="CAB4555564.1"/>
    <property type="molecule type" value="Genomic_DNA"/>
</dbReference>
<keyword evidence="1" id="KW-0472">Membrane</keyword>
<reference evidence="3" key="1">
    <citation type="submission" date="2020-05" db="EMBL/GenBank/DDBJ databases">
        <authorList>
            <person name="Chiriac C."/>
            <person name="Salcher M."/>
            <person name="Ghai R."/>
            <person name="Kavagutti S V."/>
        </authorList>
    </citation>
    <scope>NUCLEOTIDE SEQUENCE</scope>
</reference>
<dbReference type="AlphaFoldDB" id="A0A6J6KLC3"/>
<sequence>MARRFGVRRRSDSSEDGTGWIYADLFLAMFVVGLGSAIVTTSAPSSGAAPTEKTFQLSCQEFAIKLPGNVANSGPVVESEVAAEIARRGWAPEASKPGLAIVMGGYNSSEAPGNGDARARQILPRLRSASPLLEKIEMRTVGARTVTVDGQQFTVGNSGSYLMVVYLLYSGQQLEEDCAR</sequence>
<keyword evidence="1" id="KW-1133">Transmembrane helix</keyword>
<accession>A0A6J6KLC3</accession>
<evidence type="ECO:0000256" key="1">
    <source>
        <dbReference type="SAM" id="Phobius"/>
    </source>
</evidence>
<evidence type="ECO:0000313" key="3">
    <source>
        <dbReference type="EMBL" id="CAB4650451.1"/>
    </source>
</evidence>